<sequence length="129" mass="14071">MMSGRHAMNGLDQGQLAILESLLEQRRAALARQDDIDVVESNHHLPVEEVETSPADKATVRLLNDLALEAAGMNAAQMLSVKRAQAKLDDGSYGECEECGNPIGFSRLQARPDARLCITCQTRAEKRAP</sequence>
<dbReference type="Pfam" id="PF01258">
    <property type="entry name" value="zf-dskA_traR"/>
    <property type="match status" value="1"/>
</dbReference>
<dbReference type="PANTHER" id="PTHR33823:SF4">
    <property type="entry name" value="GENERAL STRESS PROTEIN 16O"/>
    <property type="match status" value="1"/>
</dbReference>
<keyword evidence="1" id="KW-0479">Metal-binding</keyword>
<dbReference type="RefSeq" id="WP_229433831.1">
    <property type="nucleotide sequence ID" value="NZ_JAJHPV010000020.1"/>
</dbReference>
<evidence type="ECO:0000256" key="1">
    <source>
        <dbReference type="ARBA" id="ARBA00022723"/>
    </source>
</evidence>
<evidence type="ECO:0000256" key="2">
    <source>
        <dbReference type="ARBA" id="ARBA00022771"/>
    </source>
</evidence>
<dbReference type="SUPFAM" id="SSF57716">
    <property type="entry name" value="Glucocorticoid receptor-like (DNA-binding domain)"/>
    <property type="match status" value="1"/>
</dbReference>
<gene>
    <name evidence="6" type="ORF">LMJ30_18165</name>
</gene>
<feature type="zinc finger region" description="dksA C4-type" evidence="4">
    <location>
        <begin position="96"/>
        <end position="120"/>
    </location>
</feature>
<protein>
    <submittedName>
        <fullName evidence="6">TraR/DksA family transcriptional regulator</fullName>
    </submittedName>
</protein>
<proteinExistence type="predicted"/>
<evidence type="ECO:0000256" key="3">
    <source>
        <dbReference type="ARBA" id="ARBA00022833"/>
    </source>
</evidence>
<dbReference type="Gene3D" id="1.20.120.910">
    <property type="entry name" value="DksA, coiled-coil domain"/>
    <property type="match status" value="1"/>
</dbReference>
<name>A0ABS8IW46_9BURK</name>
<keyword evidence="7" id="KW-1185">Reference proteome</keyword>
<organism evidence="6 7">
    <name type="scientific">Massilia agrisoli</name>
    <dbReference type="NCBI Taxonomy" id="2892444"/>
    <lineage>
        <taxon>Bacteria</taxon>
        <taxon>Pseudomonadati</taxon>
        <taxon>Pseudomonadota</taxon>
        <taxon>Betaproteobacteria</taxon>
        <taxon>Burkholderiales</taxon>
        <taxon>Oxalobacteraceae</taxon>
        <taxon>Telluria group</taxon>
        <taxon>Massilia</taxon>
    </lineage>
</organism>
<keyword evidence="2" id="KW-0863">Zinc-finger</keyword>
<feature type="domain" description="Zinc finger DksA/TraR C4-type" evidence="5">
    <location>
        <begin position="91"/>
        <end position="126"/>
    </location>
</feature>
<dbReference type="PANTHER" id="PTHR33823">
    <property type="entry name" value="RNA POLYMERASE-BINDING TRANSCRIPTION FACTOR DKSA-RELATED"/>
    <property type="match status" value="1"/>
</dbReference>
<dbReference type="EMBL" id="JAJHPV010000020">
    <property type="protein sequence ID" value="MCC6072862.1"/>
    <property type="molecule type" value="Genomic_DNA"/>
</dbReference>
<accession>A0ABS8IW46</accession>
<dbReference type="PROSITE" id="PS01102">
    <property type="entry name" value="ZF_DKSA_1"/>
    <property type="match status" value="1"/>
</dbReference>
<evidence type="ECO:0000313" key="6">
    <source>
        <dbReference type="EMBL" id="MCC6072862.1"/>
    </source>
</evidence>
<keyword evidence="3" id="KW-0862">Zinc</keyword>
<dbReference type="InterPro" id="IPR000962">
    <property type="entry name" value="Znf_DskA_TraR"/>
</dbReference>
<evidence type="ECO:0000256" key="4">
    <source>
        <dbReference type="PROSITE-ProRule" id="PRU00510"/>
    </source>
</evidence>
<reference evidence="6 7" key="1">
    <citation type="submission" date="2021-11" db="EMBL/GenBank/DDBJ databases">
        <authorList>
            <person name="Huq M.A."/>
        </authorList>
    </citation>
    <scope>NUCLEOTIDE SEQUENCE [LARGE SCALE GENOMIC DNA]</scope>
    <source>
        <strain evidence="6 7">MAHUQ-52</strain>
    </source>
</reference>
<dbReference type="InterPro" id="IPR020458">
    <property type="entry name" value="Znf_DskA_TraR_CS"/>
</dbReference>
<evidence type="ECO:0000259" key="5">
    <source>
        <dbReference type="Pfam" id="PF01258"/>
    </source>
</evidence>
<comment type="caution">
    <text evidence="6">The sequence shown here is derived from an EMBL/GenBank/DDBJ whole genome shotgun (WGS) entry which is preliminary data.</text>
</comment>
<evidence type="ECO:0000313" key="7">
    <source>
        <dbReference type="Proteomes" id="UP001198701"/>
    </source>
</evidence>
<dbReference type="Proteomes" id="UP001198701">
    <property type="component" value="Unassembled WGS sequence"/>
</dbReference>
<dbReference type="PROSITE" id="PS51128">
    <property type="entry name" value="ZF_DKSA_2"/>
    <property type="match status" value="1"/>
</dbReference>